<dbReference type="Pfam" id="PF13279">
    <property type="entry name" value="4HBT_2"/>
    <property type="match status" value="1"/>
</dbReference>
<dbReference type="GeneID" id="92072717"/>
<comment type="similarity">
    <text evidence="1">Belongs to the lcsJ thioesterase family.</text>
</comment>
<reference evidence="2 3" key="1">
    <citation type="submission" date="2023-01" db="EMBL/GenBank/DDBJ databases">
        <title>Analysis of 21 Apiospora genomes using comparative genomics revels a genus with tremendous synthesis potential of carbohydrate active enzymes and secondary metabolites.</title>
        <authorList>
            <person name="Sorensen T."/>
        </authorList>
    </citation>
    <scope>NUCLEOTIDE SEQUENCE [LARGE SCALE GENOMIC DNA]</scope>
    <source>
        <strain evidence="2 3">CBS 24483</strain>
    </source>
</reference>
<sequence length="363" mass="40616">MSTTLLFGSINDSHETVYGALRPPVRHLSEADAPLSLSITQLIQSHLSWSTLWFLLLCTFIAFNHKNMPFMWHMRIVNAFRFVCRSQRPRVALGPAHIFQPLITSSTAQLMEIDFNLHKTNSSYFSDLDIARGHLVCTLFSEAIAYMRGGTTAWSSSASRKPMFGFALGATSCSFKKEIKPYEEYEMWSKILSWDEKWIYIATHFVRKGAAKPKSYSLYPQQNRGTASEEETYDETAVDTNKAIFATAISKCVFKSGRKTVAPELMMQIAGLLPTPPSGTANEKRSAEELDEVSRTLLKVEQQRQHGLKTARMLGPESQATLESEFHGNDTDVSLGRHSDGSGVAGVVTTLLQLAHLRRSQLL</sequence>
<evidence type="ECO:0008006" key="4">
    <source>
        <dbReference type="Google" id="ProtNLM"/>
    </source>
</evidence>
<proteinExistence type="inferred from homology"/>
<evidence type="ECO:0000313" key="3">
    <source>
        <dbReference type="Proteomes" id="UP001391051"/>
    </source>
</evidence>
<dbReference type="Proteomes" id="UP001391051">
    <property type="component" value="Unassembled WGS sequence"/>
</dbReference>
<dbReference type="EMBL" id="JAQQWE010000002">
    <property type="protein sequence ID" value="KAK7962608.1"/>
    <property type="molecule type" value="Genomic_DNA"/>
</dbReference>
<dbReference type="PANTHER" id="PTHR12475:SF4">
    <property type="entry name" value="PROTEIN THEM6"/>
    <property type="match status" value="1"/>
</dbReference>
<dbReference type="RefSeq" id="XP_066704719.1">
    <property type="nucleotide sequence ID" value="XM_066839655.1"/>
</dbReference>
<accession>A0ABR1QS14</accession>
<dbReference type="CDD" id="cd00586">
    <property type="entry name" value="4HBT"/>
    <property type="match status" value="1"/>
</dbReference>
<dbReference type="InterPro" id="IPR029069">
    <property type="entry name" value="HotDog_dom_sf"/>
</dbReference>
<keyword evidence="3" id="KW-1185">Reference proteome</keyword>
<name>A0ABR1QS14_9PEZI</name>
<comment type="caution">
    <text evidence="2">The sequence shown here is derived from an EMBL/GenBank/DDBJ whole genome shotgun (WGS) entry which is preliminary data.</text>
</comment>
<evidence type="ECO:0000256" key="1">
    <source>
        <dbReference type="ARBA" id="ARBA00038476"/>
    </source>
</evidence>
<organism evidence="2 3">
    <name type="scientific">Apiospora aurea</name>
    <dbReference type="NCBI Taxonomy" id="335848"/>
    <lineage>
        <taxon>Eukaryota</taxon>
        <taxon>Fungi</taxon>
        <taxon>Dikarya</taxon>
        <taxon>Ascomycota</taxon>
        <taxon>Pezizomycotina</taxon>
        <taxon>Sordariomycetes</taxon>
        <taxon>Xylariomycetidae</taxon>
        <taxon>Amphisphaeriales</taxon>
        <taxon>Apiosporaceae</taxon>
        <taxon>Apiospora</taxon>
    </lineage>
</organism>
<evidence type="ECO:0000313" key="2">
    <source>
        <dbReference type="EMBL" id="KAK7962608.1"/>
    </source>
</evidence>
<dbReference type="SUPFAM" id="SSF54637">
    <property type="entry name" value="Thioesterase/thiol ester dehydrase-isomerase"/>
    <property type="match status" value="1"/>
</dbReference>
<protein>
    <recommendedName>
        <fullName evidence="4">Capsule polysaccharide biosynthesis protein</fullName>
    </recommendedName>
</protein>
<dbReference type="InterPro" id="IPR051490">
    <property type="entry name" value="THEM6_lcsJ_thioesterase"/>
</dbReference>
<dbReference type="PANTHER" id="PTHR12475">
    <property type="match status" value="1"/>
</dbReference>
<gene>
    <name evidence="2" type="ORF">PG986_003433</name>
</gene>